<dbReference type="InterPro" id="IPR001611">
    <property type="entry name" value="Leu-rich_rpt"/>
</dbReference>
<reference evidence="3" key="1">
    <citation type="journal article" date="2023" name="Commun. Biol.">
        <title>Genome analysis of Parmales, the sister group of diatoms, reveals the evolutionary specialization of diatoms from phago-mixotrophs to photoautotrophs.</title>
        <authorList>
            <person name="Ban H."/>
            <person name="Sato S."/>
            <person name="Yoshikawa S."/>
            <person name="Yamada K."/>
            <person name="Nakamura Y."/>
            <person name="Ichinomiya M."/>
            <person name="Sato N."/>
            <person name="Blanc-Mathieu R."/>
            <person name="Endo H."/>
            <person name="Kuwata A."/>
            <person name="Ogata H."/>
        </authorList>
    </citation>
    <scope>NUCLEOTIDE SEQUENCE [LARGE SCALE GENOMIC DNA]</scope>
</reference>
<dbReference type="PANTHER" id="PTHR24114:SF50">
    <property type="entry name" value="RNI-LIKE PROTEIN"/>
    <property type="match status" value="1"/>
</dbReference>
<feature type="region of interest" description="Disordered" evidence="1">
    <location>
        <begin position="1010"/>
        <end position="1048"/>
    </location>
</feature>
<dbReference type="PROSITE" id="PS50096">
    <property type="entry name" value="IQ"/>
    <property type="match status" value="2"/>
</dbReference>
<dbReference type="InterPro" id="IPR032675">
    <property type="entry name" value="LRR_dom_sf"/>
</dbReference>
<evidence type="ECO:0000256" key="1">
    <source>
        <dbReference type="SAM" id="MobiDB-lite"/>
    </source>
</evidence>
<dbReference type="SUPFAM" id="SSF52047">
    <property type="entry name" value="RNI-like"/>
    <property type="match status" value="1"/>
</dbReference>
<accession>A0A9W7GB99</accession>
<dbReference type="EMBL" id="BRYA01000117">
    <property type="protein sequence ID" value="GMI40044.1"/>
    <property type="molecule type" value="Genomic_DNA"/>
</dbReference>
<dbReference type="Pfam" id="PF13516">
    <property type="entry name" value="LRR_6"/>
    <property type="match status" value="3"/>
</dbReference>
<feature type="compositionally biased region" description="Basic residues" evidence="1">
    <location>
        <begin position="1039"/>
        <end position="1048"/>
    </location>
</feature>
<proteinExistence type="predicted"/>
<evidence type="ECO:0000313" key="2">
    <source>
        <dbReference type="EMBL" id="GMI40044.1"/>
    </source>
</evidence>
<feature type="compositionally biased region" description="Basic and acidic residues" evidence="1">
    <location>
        <begin position="26"/>
        <end position="42"/>
    </location>
</feature>
<dbReference type="PANTHER" id="PTHR24114">
    <property type="entry name" value="LEUCINE RICH REPEAT FAMILY PROTEIN"/>
    <property type="match status" value="1"/>
</dbReference>
<dbReference type="AlphaFoldDB" id="A0A9W7GB99"/>
<comment type="caution">
    <text evidence="2">The sequence shown here is derived from an EMBL/GenBank/DDBJ whole genome shotgun (WGS) entry which is preliminary data.</text>
</comment>
<gene>
    <name evidence="2" type="ORF">TrCOL_g11670</name>
</gene>
<feature type="region of interest" description="Disordered" evidence="1">
    <location>
        <begin position="1"/>
        <end position="42"/>
    </location>
</feature>
<dbReference type="OrthoDB" id="188902at2759"/>
<dbReference type="Proteomes" id="UP001165065">
    <property type="component" value="Unassembled WGS sequence"/>
</dbReference>
<dbReference type="Gene3D" id="3.80.10.10">
    <property type="entry name" value="Ribonuclease Inhibitor"/>
    <property type="match status" value="3"/>
</dbReference>
<keyword evidence="3" id="KW-1185">Reference proteome</keyword>
<protein>
    <submittedName>
        <fullName evidence="2">Uncharacterized protein</fullName>
    </submittedName>
</protein>
<dbReference type="InterPro" id="IPR052394">
    <property type="entry name" value="LRR-containing"/>
</dbReference>
<dbReference type="Gene3D" id="1.20.5.190">
    <property type="match status" value="1"/>
</dbReference>
<sequence length="1048" mass="118978">MASPANKHSGVNWDPAKRKAARKGRERGLGKVESKNKAKKTKAEMMQELEKELKEEEEILVHKLKVGETAAAVTLQANTRGGALRSHYEDLGRQAATVSVQAAQRGHMERREVKDTYRHPIIDIKDSAMEMLKRLDKGSEPMLKFEDRTTVIWETKGTKDLKRELLVKRGRIAEDWDEEEKKKLAEEKERKEKEEAEKLGTIKNFDSIWRQKRLGKVIKTEDQKRTSEIESKVVVPDTKVIVAGGDAPVFEDPSNNPDIVPNYKTLDRSSNSKEPAKINNLDMLVWLGKAKQPKVPLDKGIRAERRKKNFSAFADFVDESIRILDDYKDRERMLRGVGKLKTKAKEMIYKDEKDFQDCVFRDQLKHEHLHEMPLVSQRKFQQSVDNYKRDEKEMKMLMATIRRIDKFDCTMLACKLTNAHIDDNWCYQIARAINGNDFLQQLYLSGNYITDNGATALADALKRKWALKILNLSGNLITDDGAHELGEMLKVNKHLVDLNLEFLEKKRPYRDKGKPYPKITAPGAAMIAFGLQNNYSLTSLNMSGQKMWDVGAVAIANMVRNNMAMKYLNISDNDVHEQGGIAIAAAIRVNGCLEHLNLSKNCFNDNVGKEIGEALKANQKLETIDMFQNDMSLVGIRELRVAAKKNTNLRVVSVYGNRNVGTRKNDPELDNLVASNLKRYWEDKHIKNLVIWHKRQFEKGESREDYDHFLEIQFGVIKDEVDGTLFDVDGAKNRYRNATVTQTKAAGGLSAIPTNPMSSLTLPLQDSKTLASAPTRSPPVYMDIWSDPLDGPSVESRLWSAWNEWTASSEAEATLGAVNVKAYNDSSNPFYDSLTRLMQLRIPIPGRKFQDGTISMCRLVYLKKEQEASRKAVGRSDWYLKQKESALAWKDHVYAKVDLPPDNYVEVEMQKSFPHKYPGGIDKNYFEKKKKLGGIFDTLQGKVVTKYKGMTDEEARQRDMDRKLQAMNIEGASEKDRKIALRKMGGVGLAGDGGGGKGGRRMSTIERTKRYGKAHTGMPAFGDRGGGGKFNREKEKRDVKGRRKGMLM</sequence>
<dbReference type="SMART" id="SM00368">
    <property type="entry name" value="LRR_RI"/>
    <property type="match status" value="6"/>
</dbReference>
<evidence type="ECO:0000313" key="3">
    <source>
        <dbReference type="Proteomes" id="UP001165065"/>
    </source>
</evidence>
<name>A0A9W7GB99_9STRA</name>
<organism evidence="2 3">
    <name type="scientific">Triparma columacea</name>
    <dbReference type="NCBI Taxonomy" id="722753"/>
    <lineage>
        <taxon>Eukaryota</taxon>
        <taxon>Sar</taxon>
        <taxon>Stramenopiles</taxon>
        <taxon>Ochrophyta</taxon>
        <taxon>Bolidophyceae</taxon>
        <taxon>Parmales</taxon>
        <taxon>Triparmaceae</taxon>
        <taxon>Triparma</taxon>
    </lineage>
</organism>